<comment type="caution">
    <text evidence="2">The sequence shown here is derived from an EMBL/GenBank/DDBJ whole genome shotgun (WGS) entry which is preliminary data.</text>
</comment>
<dbReference type="PANTHER" id="PTHR38104">
    <property type="match status" value="1"/>
</dbReference>
<sequence length="200" mass="21031">MQDDSLEQLSAFVDGELGRDESRFLGRRIAADPAIRERLSRYHAINAAARGDYVPGADRLAGLVSEALSDEPSHEAAAGEAGRNRGWHRLSPILQPVGGVALAASVALGLVVAWPMVSGPSQPSQPSMDVAVRVPAEPAAGNLSRVGGEGSIEPGIAASGDVEVRRRLSPYFVNHSEHAATGRLGGTLKYARIVSHDAER</sequence>
<protein>
    <submittedName>
        <fullName evidence="2">RseA family anti-sigma factor</fullName>
    </submittedName>
</protein>
<dbReference type="EMBL" id="JBAKFJ010000001">
    <property type="protein sequence ID" value="MEX0385802.1"/>
    <property type="molecule type" value="Genomic_DNA"/>
</dbReference>
<dbReference type="RefSeq" id="WP_367966281.1">
    <property type="nucleotide sequence ID" value="NZ_JBAKFJ010000001.1"/>
</dbReference>
<dbReference type="Proteomes" id="UP001556653">
    <property type="component" value="Unassembled WGS sequence"/>
</dbReference>
<evidence type="ECO:0000259" key="1">
    <source>
        <dbReference type="Pfam" id="PF03872"/>
    </source>
</evidence>
<reference evidence="2 3" key="1">
    <citation type="submission" date="2024-02" db="EMBL/GenBank/DDBJ databases">
        <title>New especies of Spiribacter isolated from saline water.</title>
        <authorList>
            <person name="Leon M.J."/>
            <person name="De La Haba R."/>
            <person name="Sanchez-Porro C."/>
            <person name="Ventosa A."/>
        </authorList>
    </citation>
    <scope>NUCLEOTIDE SEQUENCE [LARGE SCALE GENOMIC DNA]</scope>
    <source>
        <strain evidence="3">ag22IC4-227</strain>
    </source>
</reference>
<dbReference type="Gene3D" id="1.10.10.880">
    <property type="entry name" value="Anti sigma-E protein RseA, N-terminal domain"/>
    <property type="match status" value="1"/>
</dbReference>
<dbReference type="InterPro" id="IPR005572">
    <property type="entry name" value="Anti-sigma_E_RseA_N"/>
</dbReference>
<evidence type="ECO:0000313" key="3">
    <source>
        <dbReference type="Proteomes" id="UP001556653"/>
    </source>
</evidence>
<dbReference type="InterPro" id="IPR052383">
    <property type="entry name" value="Anti-sigma-E_RseA-like"/>
</dbReference>
<dbReference type="SUPFAM" id="SSF89069">
    <property type="entry name" value="N-terminal, cytoplasmic domain of anti-sigmaE factor RseA"/>
    <property type="match status" value="1"/>
</dbReference>
<keyword evidence="3" id="KW-1185">Reference proteome</keyword>
<accession>A0ABV3S6P7</accession>
<dbReference type="InterPro" id="IPR036147">
    <property type="entry name" value="Anti-sigma_E_RseA_N_sf"/>
</dbReference>
<evidence type="ECO:0000313" key="2">
    <source>
        <dbReference type="EMBL" id="MEX0385802.1"/>
    </source>
</evidence>
<dbReference type="CDD" id="cd16328">
    <property type="entry name" value="RseA_N"/>
    <property type="match status" value="1"/>
</dbReference>
<organism evidence="2 3">
    <name type="scientific">Spiribacter onubensis</name>
    <dbReference type="NCBI Taxonomy" id="3122420"/>
    <lineage>
        <taxon>Bacteria</taxon>
        <taxon>Pseudomonadati</taxon>
        <taxon>Pseudomonadota</taxon>
        <taxon>Gammaproteobacteria</taxon>
        <taxon>Chromatiales</taxon>
        <taxon>Ectothiorhodospiraceae</taxon>
        <taxon>Spiribacter</taxon>
    </lineage>
</organism>
<proteinExistence type="predicted"/>
<name>A0ABV3S6P7_9GAMM</name>
<dbReference type="PANTHER" id="PTHR38104:SF1">
    <property type="entry name" value="ANTI-SIGMA-E FACTOR RSEA"/>
    <property type="match status" value="1"/>
</dbReference>
<gene>
    <name evidence="2" type="ORF">V6X64_02180</name>
</gene>
<feature type="domain" description="Anti sigma-E protein RseA N-terminal" evidence="1">
    <location>
        <begin position="7"/>
        <end position="78"/>
    </location>
</feature>
<dbReference type="Pfam" id="PF03872">
    <property type="entry name" value="RseA_N"/>
    <property type="match status" value="1"/>
</dbReference>